<dbReference type="PROSITE" id="PS50240">
    <property type="entry name" value="TRYPSIN_DOM"/>
    <property type="match status" value="1"/>
</dbReference>
<evidence type="ECO:0000313" key="3">
    <source>
        <dbReference type="Proteomes" id="UP000075840"/>
    </source>
</evidence>
<dbReference type="InterPro" id="IPR051333">
    <property type="entry name" value="CLIP_Serine_Protease"/>
</dbReference>
<protein>
    <submittedName>
        <fullName evidence="2">Uncharacterized protein</fullName>
    </submittedName>
</protein>
<evidence type="ECO:0000313" key="2">
    <source>
        <dbReference type="EnsemblMetazoa" id="AARA015822-PA"/>
    </source>
</evidence>
<dbReference type="SMART" id="SM00020">
    <property type="entry name" value="Tryp_SPc"/>
    <property type="match status" value="1"/>
</dbReference>
<evidence type="ECO:0000256" key="1">
    <source>
        <dbReference type="ARBA" id="ARBA00024195"/>
    </source>
</evidence>
<comment type="similarity">
    <text evidence="1">Belongs to the peptidase S1 family. CLIP subfamily.</text>
</comment>
<dbReference type="PANTHER" id="PTHR24260:SF147">
    <property type="entry name" value="EG:BACR7A4.3 PROTEIN-RELATED"/>
    <property type="match status" value="1"/>
</dbReference>
<dbReference type="SUPFAM" id="SSF50494">
    <property type="entry name" value="Trypsin-like serine proteases"/>
    <property type="match status" value="1"/>
</dbReference>
<dbReference type="InterPro" id="IPR001254">
    <property type="entry name" value="Trypsin_dom"/>
</dbReference>
<organism evidence="2 3">
    <name type="scientific">Anopheles arabiensis</name>
    <name type="common">Mosquito</name>
    <dbReference type="NCBI Taxonomy" id="7173"/>
    <lineage>
        <taxon>Eukaryota</taxon>
        <taxon>Metazoa</taxon>
        <taxon>Ecdysozoa</taxon>
        <taxon>Arthropoda</taxon>
        <taxon>Hexapoda</taxon>
        <taxon>Insecta</taxon>
        <taxon>Pterygota</taxon>
        <taxon>Neoptera</taxon>
        <taxon>Endopterygota</taxon>
        <taxon>Diptera</taxon>
        <taxon>Nematocera</taxon>
        <taxon>Culicoidea</taxon>
        <taxon>Culicidae</taxon>
        <taxon>Anophelinae</taxon>
        <taxon>Anopheles</taxon>
    </lineage>
</organism>
<accession>A0A182IIP0</accession>
<dbReference type="GO" id="GO:0006508">
    <property type="term" value="P:proteolysis"/>
    <property type="evidence" value="ECO:0007669"/>
    <property type="project" value="InterPro"/>
</dbReference>
<sequence length="278" mass="31454">MVKCVLLCLLVGLIGSQAQTPTLLRDTIWGEFPSVVRVKTPRENQFCLGTVINSNHVLTSAFCVLSYDRMRIFPARLVRVIGGDISVTPAAITRQTRTGQHIFVHEDYRPHTYENNLAIIRLAEPFHLPSNAIEEAVIRMRIVPEQHPCDVVTWYRAPGTEGNPSQEIPRQQAFNVNIRNRDVCAAERRTEFTLEENSLCTYTTTAIGVVQGDPMFCDGELTSIQSYVFLPPVTGQPQPQPQSQPNLVSTQVRFYLHWIHTQLNRTQPMPGGWNPVEY</sequence>
<dbReference type="GeneID" id="120895733"/>
<reference evidence="2" key="1">
    <citation type="submission" date="2022-08" db="UniProtKB">
        <authorList>
            <consortium name="EnsemblMetazoa"/>
        </authorList>
    </citation>
    <scope>IDENTIFICATION</scope>
    <source>
        <strain evidence="2">Dongola</strain>
    </source>
</reference>
<dbReference type="VEuPathDB" id="VectorBase:AARA015822"/>
<dbReference type="Gene3D" id="2.40.10.10">
    <property type="entry name" value="Trypsin-like serine proteases"/>
    <property type="match status" value="1"/>
</dbReference>
<dbReference type="Proteomes" id="UP000075840">
    <property type="component" value="Unassembled WGS sequence"/>
</dbReference>
<dbReference type="VEuPathDB" id="VectorBase:AARA21_002126"/>
<dbReference type="EnsemblMetazoa" id="AARA015822-RA">
    <property type="protein sequence ID" value="AARA015822-PA"/>
    <property type="gene ID" value="AARA015822"/>
</dbReference>
<dbReference type="PANTHER" id="PTHR24260">
    <property type="match status" value="1"/>
</dbReference>
<keyword evidence="3" id="KW-1185">Reference proteome</keyword>
<proteinExistence type="inferred from homology"/>
<dbReference type="InterPro" id="IPR009003">
    <property type="entry name" value="Peptidase_S1_PA"/>
</dbReference>
<dbReference type="InterPro" id="IPR043504">
    <property type="entry name" value="Peptidase_S1_PA_chymotrypsin"/>
</dbReference>
<dbReference type="GO" id="GO:0004252">
    <property type="term" value="F:serine-type endopeptidase activity"/>
    <property type="evidence" value="ECO:0007669"/>
    <property type="project" value="InterPro"/>
</dbReference>
<name>A0A182IIP0_ANOAR</name>
<dbReference type="KEGG" id="aara:120895733"/>
<dbReference type="RefSeq" id="XP_040155240.1">
    <property type="nucleotide sequence ID" value="XM_040299306.1"/>
</dbReference>
<dbReference type="Pfam" id="PF00089">
    <property type="entry name" value="Trypsin"/>
    <property type="match status" value="1"/>
</dbReference>
<dbReference type="EMBL" id="APCN01002283">
    <property type="status" value="NOT_ANNOTATED_CDS"/>
    <property type="molecule type" value="Genomic_DNA"/>
</dbReference>
<dbReference type="AlphaFoldDB" id="A0A182IIP0"/>